<dbReference type="InterPro" id="IPR035979">
    <property type="entry name" value="RBD_domain_sf"/>
</dbReference>
<name>A0A267DZG1_9PLAT</name>
<feature type="compositionally biased region" description="Low complexity" evidence="3">
    <location>
        <begin position="653"/>
        <end position="684"/>
    </location>
</feature>
<evidence type="ECO:0000259" key="4">
    <source>
        <dbReference type="PROSITE" id="PS50102"/>
    </source>
</evidence>
<dbReference type="GO" id="GO:0003723">
    <property type="term" value="F:RNA binding"/>
    <property type="evidence" value="ECO:0007669"/>
    <property type="project" value="UniProtKB-UniRule"/>
</dbReference>
<dbReference type="SUPFAM" id="SSF54928">
    <property type="entry name" value="RNA-binding domain, RBD"/>
    <property type="match status" value="2"/>
</dbReference>
<feature type="compositionally biased region" description="Low complexity" evidence="3">
    <location>
        <begin position="12"/>
        <end position="47"/>
    </location>
</feature>
<feature type="region of interest" description="Disordered" evidence="3">
    <location>
        <begin position="435"/>
        <end position="454"/>
    </location>
</feature>
<feature type="domain" description="RRM" evidence="4">
    <location>
        <begin position="263"/>
        <end position="355"/>
    </location>
</feature>
<feature type="region of interest" description="Disordered" evidence="3">
    <location>
        <begin position="464"/>
        <end position="562"/>
    </location>
</feature>
<feature type="domain" description="RRM" evidence="4">
    <location>
        <begin position="182"/>
        <end position="261"/>
    </location>
</feature>
<dbReference type="Pfam" id="PF00076">
    <property type="entry name" value="RRM_1"/>
    <property type="match status" value="2"/>
</dbReference>
<feature type="region of interest" description="Disordered" evidence="3">
    <location>
        <begin position="1"/>
        <end position="144"/>
    </location>
</feature>
<feature type="compositionally biased region" description="Low complexity" evidence="3">
    <location>
        <begin position="526"/>
        <end position="536"/>
    </location>
</feature>
<evidence type="ECO:0000313" key="6">
    <source>
        <dbReference type="Proteomes" id="UP000215902"/>
    </source>
</evidence>
<feature type="compositionally biased region" description="Low complexity" evidence="3">
    <location>
        <begin position="119"/>
        <end position="136"/>
    </location>
</feature>
<evidence type="ECO:0000256" key="3">
    <source>
        <dbReference type="SAM" id="MobiDB-lite"/>
    </source>
</evidence>
<dbReference type="AlphaFoldDB" id="A0A267DZG1"/>
<accession>A0A267DZG1</accession>
<comment type="caution">
    <text evidence="5">The sequence shown here is derived from an EMBL/GenBank/DDBJ whole genome shotgun (WGS) entry which is preliminary data.</text>
</comment>
<evidence type="ECO:0000313" key="5">
    <source>
        <dbReference type="EMBL" id="PAA54700.1"/>
    </source>
</evidence>
<protein>
    <recommendedName>
        <fullName evidence="4">RRM domain-containing protein</fullName>
    </recommendedName>
</protein>
<feature type="non-terminal residue" evidence="5">
    <location>
        <position position="1"/>
    </location>
</feature>
<feature type="compositionally biased region" description="Low complexity" evidence="3">
    <location>
        <begin position="75"/>
        <end position="87"/>
    </location>
</feature>
<feature type="compositionally biased region" description="Polar residues" evidence="3">
    <location>
        <begin position="52"/>
        <end position="67"/>
    </location>
</feature>
<proteinExistence type="predicted"/>
<keyword evidence="6" id="KW-1185">Reference proteome</keyword>
<evidence type="ECO:0000256" key="2">
    <source>
        <dbReference type="PROSITE-ProRule" id="PRU00176"/>
    </source>
</evidence>
<dbReference type="STRING" id="282301.A0A267DZG1"/>
<feature type="compositionally biased region" description="Basic residues" evidence="3">
    <location>
        <begin position="468"/>
        <end position="484"/>
    </location>
</feature>
<sequence>LQAAAQLPPGQMSKAASSKSKAGPAKMPAPAAEAAADAESAASAMEAVSLDTKATPQPPKQNGNGTPDTDDESSAAEAPPADQAASSTNVATGAGDSAARPVPNGVVIGNGGSQHRQQHYQQYRYQQQQQPQAAGPGNLGPDPQALKALLERTGLEHFVTVGQRRLGPSTNGEQAALDPTGREVFVGHLPRGMYEDQLYELFSSVGNVCDVRVMVDPNTGCGRGFGFVCYANKEDAAAAVEKFNGYEAATRRHLQVNITNPNLRLFVGNVPKTKSREELLADFQSHLDGVVDVIVTAPTGPNGGGGVPGVPRKNRGFCFVEFKKHSAASAARRRLQRQPRVWPAAADVWVDWADPLEEPDPAALETVRAVYVRGISPSVTEQQLAEAFAGADCGQPERVRLVQSEYAFVHFANRDAAVRAVEAMNGTELAGSQLSVSMARPVSERAKQRKEERRMARYQQMMPVQHHGPPHHPPHGHFAQHHQHPMPPPPPPPPHHHHHHQAHQPPPLPPPPPPQPQYVPAPMPQQPQVQVSGPAQIPQPQPPQQQQQPAAPLQPQPHNPSAMAAVAAQYAAGPMIAMAPPAAWPYGAAAAAPAALPDPHQAYYAAPQAHQAASAAIQFYQPQHQQFHPQLHSLAVPMPQHHAAVAPAAVGYAVPQQQQQQQRGPRSRQQQQQQFFSPQPQQQPQFPPNYNVGVVRPPGSFVPGGTPENRGAHTYLSVSSHPH</sequence>
<evidence type="ECO:0000256" key="1">
    <source>
        <dbReference type="ARBA" id="ARBA00022884"/>
    </source>
</evidence>
<organism evidence="5 6">
    <name type="scientific">Macrostomum lignano</name>
    <dbReference type="NCBI Taxonomy" id="282301"/>
    <lineage>
        <taxon>Eukaryota</taxon>
        <taxon>Metazoa</taxon>
        <taxon>Spiralia</taxon>
        <taxon>Lophotrochozoa</taxon>
        <taxon>Platyhelminthes</taxon>
        <taxon>Rhabditophora</taxon>
        <taxon>Macrostomorpha</taxon>
        <taxon>Macrostomida</taxon>
        <taxon>Macrostomidae</taxon>
        <taxon>Macrostomum</taxon>
    </lineage>
</organism>
<feature type="region of interest" description="Disordered" evidence="3">
    <location>
        <begin position="653"/>
        <end position="723"/>
    </location>
</feature>
<feature type="compositionally biased region" description="Pro residues" evidence="3">
    <location>
        <begin position="504"/>
        <end position="525"/>
    </location>
</feature>
<keyword evidence="1 2" id="KW-0694">RNA-binding</keyword>
<dbReference type="InterPro" id="IPR012677">
    <property type="entry name" value="Nucleotide-bd_a/b_plait_sf"/>
</dbReference>
<dbReference type="PROSITE" id="PS50102">
    <property type="entry name" value="RRM"/>
    <property type="match status" value="3"/>
</dbReference>
<dbReference type="EMBL" id="NIVC01002870">
    <property type="protein sequence ID" value="PAA54700.1"/>
    <property type="molecule type" value="Genomic_DNA"/>
</dbReference>
<dbReference type="PANTHER" id="PTHR21245">
    <property type="entry name" value="HETEROGENEOUS NUCLEAR RIBONUCLEOPROTEIN"/>
    <property type="match status" value="1"/>
</dbReference>
<feature type="compositionally biased region" description="Basic and acidic residues" evidence="3">
    <location>
        <begin position="442"/>
        <end position="454"/>
    </location>
</feature>
<dbReference type="Proteomes" id="UP000215902">
    <property type="component" value="Unassembled WGS sequence"/>
</dbReference>
<dbReference type="Gene3D" id="3.30.70.330">
    <property type="match status" value="3"/>
</dbReference>
<gene>
    <name evidence="5" type="ORF">BOX15_Mlig009013g1</name>
</gene>
<dbReference type="InterPro" id="IPR000504">
    <property type="entry name" value="RRM_dom"/>
</dbReference>
<reference evidence="5 6" key="1">
    <citation type="submission" date="2017-06" db="EMBL/GenBank/DDBJ databases">
        <title>A platform for efficient transgenesis in Macrostomum lignano, a flatworm model organism for stem cell research.</title>
        <authorList>
            <person name="Berezikov E."/>
        </authorList>
    </citation>
    <scope>NUCLEOTIDE SEQUENCE [LARGE SCALE GENOMIC DNA]</scope>
    <source>
        <strain evidence="5">DV1</strain>
        <tissue evidence="5">Whole organism</tissue>
    </source>
</reference>
<dbReference type="OrthoDB" id="3800936at2759"/>
<dbReference type="SMART" id="SM00360">
    <property type="entry name" value="RRM"/>
    <property type="match status" value="3"/>
</dbReference>
<feature type="domain" description="RRM" evidence="4">
    <location>
        <begin position="368"/>
        <end position="441"/>
    </location>
</feature>